<accession>A0A1J1GTP4</accession>
<protein>
    <submittedName>
        <fullName evidence="1">Uncharacterized protein</fullName>
    </submittedName>
</protein>
<name>A0A1J1GTP4_PLAGA</name>
<dbReference type="AlphaFoldDB" id="A0A1J1GTP4"/>
<dbReference type="VEuPathDB" id="PlasmoDB:PGAL8A_00181100"/>
<dbReference type="OrthoDB" id="371209at2759"/>
<dbReference type="RefSeq" id="XP_028527240.1">
    <property type="nucleotide sequence ID" value="XM_028670493.1"/>
</dbReference>
<evidence type="ECO:0000313" key="2">
    <source>
        <dbReference type="Proteomes" id="UP000220797"/>
    </source>
</evidence>
<dbReference type="EMBL" id="CVMV01000023">
    <property type="protein sequence ID" value="CRG94419.1"/>
    <property type="molecule type" value="Genomic_DNA"/>
</dbReference>
<organism evidence="1 2">
    <name type="scientific">Plasmodium gallinaceum</name>
    <dbReference type="NCBI Taxonomy" id="5849"/>
    <lineage>
        <taxon>Eukaryota</taxon>
        <taxon>Sar</taxon>
        <taxon>Alveolata</taxon>
        <taxon>Apicomplexa</taxon>
        <taxon>Aconoidasida</taxon>
        <taxon>Haemosporida</taxon>
        <taxon>Plasmodiidae</taxon>
        <taxon>Plasmodium</taxon>
        <taxon>Plasmodium (Haemamoeba)</taxon>
    </lineage>
</organism>
<comment type="caution">
    <text evidence="1">The sequence shown here is derived from an EMBL/GenBank/DDBJ whole genome shotgun (WGS) entry which is preliminary data.</text>
</comment>
<proteinExistence type="predicted"/>
<dbReference type="GeneID" id="39730338"/>
<keyword evidence="2" id="KW-1185">Reference proteome</keyword>
<gene>
    <name evidence="1" type="ORF">PGAL8A_00181100</name>
</gene>
<sequence length="104" mass="12447">MFSLKYFFYNLAWIALYHNNIKDNSSLIYPIKSYNSVNQRILRLDTPKPWGNSQTYEISRVNEDGNIVTTVYNREGQELYFYITKKRDNGNRGRNSRVRRGNRN</sequence>
<dbReference type="OMA" id="EPWGDSQ"/>
<dbReference type="Proteomes" id="UP000220797">
    <property type="component" value="Unassembled WGS sequence"/>
</dbReference>
<evidence type="ECO:0000313" key="1">
    <source>
        <dbReference type="EMBL" id="CRG94419.1"/>
    </source>
</evidence>
<reference evidence="1" key="1">
    <citation type="submission" date="2015-04" db="EMBL/GenBank/DDBJ databases">
        <authorList>
            <consortium name="Pathogen Informatics"/>
        </authorList>
    </citation>
    <scope>NUCLEOTIDE SEQUENCE [LARGE SCALE GENOMIC DNA]</scope>
    <source>
        <strain evidence="1">8A</strain>
    </source>
</reference>